<evidence type="ECO:0000256" key="1">
    <source>
        <dbReference type="SAM" id="MobiDB-lite"/>
    </source>
</evidence>
<reference evidence="2 3" key="1">
    <citation type="submission" date="2019-05" db="EMBL/GenBank/DDBJ databases">
        <title>Another draft genome of Portunus trituberculatus and its Hox gene families provides insights of decapod evolution.</title>
        <authorList>
            <person name="Jeong J.-H."/>
            <person name="Song I."/>
            <person name="Kim S."/>
            <person name="Choi T."/>
            <person name="Kim D."/>
            <person name="Ryu S."/>
            <person name="Kim W."/>
        </authorList>
    </citation>
    <scope>NUCLEOTIDE SEQUENCE [LARGE SCALE GENOMIC DNA]</scope>
    <source>
        <tissue evidence="2">Muscle</tissue>
    </source>
</reference>
<dbReference type="EMBL" id="VSRR010000627">
    <property type="protein sequence ID" value="MPC17864.1"/>
    <property type="molecule type" value="Genomic_DNA"/>
</dbReference>
<feature type="compositionally biased region" description="Acidic residues" evidence="1">
    <location>
        <begin position="410"/>
        <end position="427"/>
    </location>
</feature>
<feature type="compositionally biased region" description="Low complexity" evidence="1">
    <location>
        <begin position="196"/>
        <end position="206"/>
    </location>
</feature>
<dbReference type="Proteomes" id="UP000324222">
    <property type="component" value="Unassembled WGS sequence"/>
</dbReference>
<evidence type="ECO:0000313" key="2">
    <source>
        <dbReference type="EMBL" id="MPC17864.1"/>
    </source>
</evidence>
<gene>
    <name evidence="2" type="ORF">E2C01_010733</name>
</gene>
<feature type="compositionally biased region" description="Basic and acidic residues" evidence="1">
    <location>
        <begin position="369"/>
        <end position="395"/>
    </location>
</feature>
<accession>A0A5B7D980</accession>
<feature type="compositionally biased region" description="Acidic residues" evidence="1">
    <location>
        <begin position="346"/>
        <end position="368"/>
    </location>
</feature>
<proteinExistence type="predicted"/>
<feature type="compositionally biased region" description="Basic and acidic residues" evidence="1">
    <location>
        <begin position="528"/>
        <end position="541"/>
    </location>
</feature>
<protein>
    <submittedName>
        <fullName evidence="2">Uncharacterized protein</fullName>
    </submittedName>
</protein>
<feature type="compositionally biased region" description="Polar residues" evidence="1">
    <location>
        <begin position="212"/>
        <end position="230"/>
    </location>
</feature>
<feature type="region of interest" description="Disordered" evidence="1">
    <location>
        <begin position="196"/>
        <end position="230"/>
    </location>
</feature>
<sequence>MHHGTQGVKEVEVNYIVGPHATKKLLRDAIVEYKIIMEYLARLLHAAETHGLSTTTTTTTITAFPHSTVRHIPYPIKVHPLFSNHSSVPYVSSKSTPLPSTSSTSSSLPSEPVPLIFTTTTPKVSFTGTASSLLIPPPASILLVNPISLSSSMPSINSTLLALISASTEPSTITPMLGESMTFSFSSVSSKLPQSSRAVTSTASSSLAMHPHTNSPISTASPSSTRLAHPQTYTPTLTSLAGPILHSQTHSPISANETHNSPTYPLFSHSPPASASQSSPNTSRGLEDATEGDETRITSKEAIPFHYNIPQSDSRNASEYRSKYFQNILGDEEDSLGGMSEPGNREEEEEKEQQGDINDDEITASDMDEQSRDRFVGNRRKNGEKNVLDRKEVNAKKVSLHMKGGHEDEIVTEEEQEEESESSDESNETDKSTNEGLGNDKALFEMKTQNAGEKSGTEMKDEAKLKHKKKRKKASLYNHQDDDDSLDIKKKIRGKLKHKDISERTSLMQKKTQVKEKDNDYTETESQQIRKDKIELDRDSMDTNPSEETNNDDNNHHTPNTATNYEIKKRRRIKTKEKMLDSVSKIRNARHVLQMLPATTTEPPPHFCAKTTAKSMQGLCAQVFSVLVGIKDMMREMTQEGVTREGVHTLQVRRETLGKVVEEAEADVTFPSMVQQKVFVSYLHQLEKVSLCFAHWCLVKVVS</sequence>
<dbReference type="AlphaFoldDB" id="A0A5B7D980"/>
<evidence type="ECO:0000313" key="3">
    <source>
        <dbReference type="Proteomes" id="UP000324222"/>
    </source>
</evidence>
<comment type="caution">
    <text evidence="2">The sequence shown here is derived from an EMBL/GenBank/DDBJ whole genome shotgun (WGS) entry which is preliminary data.</text>
</comment>
<organism evidence="2 3">
    <name type="scientific">Portunus trituberculatus</name>
    <name type="common">Swimming crab</name>
    <name type="synonym">Neptunus trituberculatus</name>
    <dbReference type="NCBI Taxonomy" id="210409"/>
    <lineage>
        <taxon>Eukaryota</taxon>
        <taxon>Metazoa</taxon>
        <taxon>Ecdysozoa</taxon>
        <taxon>Arthropoda</taxon>
        <taxon>Crustacea</taxon>
        <taxon>Multicrustacea</taxon>
        <taxon>Malacostraca</taxon>
        <taxon>Eumalacostraca</taxon>
        <taxon>Eucarida</taxon>
        <taxon>Decapoda</taxon>
        <taxon>Pleocyemata</taxon>
        <taxon>Brachyura</taxon>
        <taxon>Eubrachyura</taxon>
        <taxon>Portunoidea</taxon>
        <taxon>Portunidae</taxon>
        <taxon>Portuninae</taxon>
        <taxon>Portunus</taxon>
    </lineage>
</organism>
<feature type="compositionally biased region" description="Basic residues" evidence="1">
    <location>
        <begin position="465"/>
        <end position="474"/>
    </location>
</feature>
<feature type="region of interest" description="Disordered" evidence="1">
    <location>
        <begin position="93"/>
        <end position="112"/>
    </location>
</feature>
<feature type="compositionally biased region" description="Basic and acidic residues" evidence="1">
    <location>
        <begin position="455"/>
        <end position="464"/>
    </location>
</feature>
<feature type="region of interest" description="Disordered" evidence="1">
    <location>
        <begin position="496"/>
        <end position="565"/>
    </location>
</feature>
<feature type="compositionally biased region" description="Low complexity" evidence="1">
    <location>
        <begin position="268"/>
        <end position="280"/>
    </location>
</feature>
<feature type="compositionally biased region" description="Polar residues" evidence="1">
    <location>
        <begin position="247"/>
        <end position="263"/>
    </location>
</feature>
<feature type="region of interest" description="Disordered" evidence="1">
    <location>
        <begin position="247"/>
        <end position="482"/>
    </location>
</feature>
<name>A0A5B7D980_PORTR</name>
<keyword evidence="3" id="KW-1185">Reference proteome</keyword>